<name>A0ABD2LQN3_9BILA</name>
<evidence type="ECO:0000313" key="3">
    <source>
        <dbReference type="EMBL" id="KAL3117207.1"/>
    </source>
</evidence>
<dbReference type="EMBL" id="JBICBT010000334">
    <property type="protein sequence ID" value="KAL3117207.1"/>
    <property type="molecule type" value="Genomic_DNA"/>
</dbReference>
<organism evidence="3 4">
    <name type="scientific">Heterodera trifolii</name>
    <dbReference type="NCBI Taxonomy" id="157864"/>
    <lineage>
        <taxon>Eukaryota</taxon>
        <taxon>Metazoa</taxon>
        <taxon>Ecdysozoa</taxon>
        <taxon>Nematoda</taxon>
        <taxon>Chromadorea</taxon>
        <taxon>Rhabditida</taxon>
        <taxon>Tylenchina</taxon>
        <taxon>Tylenchomorpha</taxon>
        <taxon>Tylenchoidea</taxon>
        <taxon>Heteroderidae</taxon>
        <taxon>Heteroderinae</taxon>
        <taxon>Heterodera</taxon>
    </lineage>
</organism>
<feature type="compositionally biased region" description="Basic and acidic residues" evidence="2">
    <location>
        <begin position="456"/>
        <end position="466"/>
    </location>
</feature>
<evidence type="ECO:0000313" key="4">
    <source>
        <dbReference type="Proteomes" id="UP001620626"/>
    </source>
</evidence>
<gene>
    <name evidence="3" type="ORF">niasHT_007610</name>
</gene>
<comment type="caution">
    <text evidence="3">The sequence shown here is derived from an EMBL/GenBank/DDBJ whole genome shotgun (WGS) entry which is preliminary data.</text>
</comment>
<evidence type="ECO:0000256" key="1">
    <source>
        <dbReference type="SAM" id="Coils"/>
    </source>
</evidence>
<feature type="coiled-coil region" evidence="1">
    <location>
        <begin position="131"/>
        <end position="166"/>
    </location>
</feature>
<feature type="coiled-coil region" evidence="1">
    <location>
        <begin position="273"/>
        <end position="300"/>
    </location>
</feature>
<evidence type="ECO:0000256" key="2">
    <source>
        <dbReference type="SAM" id="MobiDB-lite"/>
    </source>
</evidence>
<feature type="compositionally biased region" description="Polar residues" evidence="2">
    <location>
        <begin position="716"/>
        <end position="744"/>
    </location>
</feature>
<feature type="region of interest" description="Disordered" evidence="2">
    <location>
        <begin position="353"/>
        <end position="576"/>
    </location>
</feature>
<sequence>MGRPFGRKPKFREATVQTDAEFGALLESVSALNAGESSSLDRGKCDSVVLLRRQNILMMQLRKISKQNREMREVIAKYQQIPNLFQAIKVYYESTFNSIRDDMAMLVREQQNRETKLMDHLRNQKCSIEQLIAIKDEKLKAKEEKNKALKDEKKLLHQNLGLLQEALELEQRRAQVAVKEQCNALDEAQEIRQKMHDKLFLAANQRCSTCQTRESVQDDLTGQIADKIHQIEELRSLLQMKEESIVEKDRINQILIGEVEKNRGELKDKAFATNSYQSELAKQQRKLRQAQIEIQQMKAKAQIGSTTNNNNNNMMTMAYEQQPNPNILTPPEDESGPTFCSLPNEQQHNFFNKNAPLSTGNSIRNNKIGVENEGTGEFQNGRMRRKLSEDGLPLSAFDKRPRVVPPPTNDANCSVGLENGGGTAKDGQSLAHGTANKRIFHGDDGTVKTLTGGEGADNKRRGEKVTTEGFFRSPPPKNRRDSSNNALAAPPQQPKQTQQQQVSTASKCWRPTTDNKQQTQTQKAQQQQTMTITHTHNNQQQHQRPLPPPPPLSVGPTPSSKPTTPSPIGPSFRKSGGATIDDFCHVALKAATYNSSKGRTPPPTDGGGGAVMSGTWRKSVPDTFFINRPADSHREVYGPPSVVTTNSAAVSVAALPPMYANQQQNFPAPRPPAPIPRPPIRTFVQQLQTFNIKNSSHCAPRLLNHQQQNGGGTLPWHSQSSGTFPCTTSQQQSHHRSNTQFFIR</sequence>
<reference evidence="3 4" key="1">
    <citation type="submission" date="2024-10" db="EMBL/GenBank/DDBJ databases">
        <authorList>
            <person name="Kim D."/>
        </authorList>
    </citation>
    <scope>NUCLEOTIDE SEQUENCE [LARGE SCALE GENOMIC DNA]</scope>
    <source>
        <strain evidence="3">BH-2024</strain>
    </source>
</reference>
<dbReference type="AlphaFoldDB" id="A0ABD2LQN3"/>
<feature type="compositionally biased region" description="Low complexity" evidence="2">
    <location>
        <begin position="554"/>
        <end position="563"/>
    </location>
</feature>
<feature type="region of interest" description="Disordered" evidence="2">
    <location>
        <begin position="706"/>
        <end position="744"/>
    </location>
</feature>
<keyword evidence="1" id="KW-0175">Coiled coil</keyword>
<proteinExistence type="predicted"/>
<feature type="compositionally biased region" description="Low complexity" evidence="2">
    <location>
        <begin position="512"/>
        <end position="543"/>
    </location>
</feature>
<keyword evidence="4" id="KW-1185">Reference proteome</keyword>
<feature type="region of interest" description="Disordered" evidence="2">
    <location>
        <begin position="594"/>
        <end position="614"/>
    </location>
</feature>
<dbReference type="Proteomes" id="UP001620626">
    <property type="component" value="Unassembled WGS sequence"/>
</dbReference>
<accession>A0ABD2LQN3</accession>
<protein>
    <submittedName>
        <fullName evidence="3">Uncharacterized protein</fullName>
    </submittedName>
</protein>
<feature type="compositionally biased region" description="Polar residues" evidence="2">
    <location>
        <begin position="353"/>
        <end position="365"/>
    </location>
</feature>